<proteinExistence type="predicted"/>
<dbReference type="HOGENOM" id="CLU_1879155_0_0_1"/>
<dbReference type="Gramene" id="EOX95665">
    <property type="protein sequence ID" value="EOX95665"/>
    <property type="gene ID" value="TCM_005114"/>
</dbReference>
<organism evidence="1 2">
    <name type="scientific">Theobroma cacao</name>
    <name type="common">Cacao</name>
    <name type="synonym">Cocoa</name>
    <dbReference type="NCBI Taxonomy" id="3641"/>
    <lineage>
        <taxon>Eukaryota</taxon>
        <taxon>Viridiplantae</taxon>
        <taxon>Streptophyta</taxon>
        <taxon>Embryophyta</taxon>
        <taxon>Tracheophyta</taxon>
        <taxon>Spermatophyta</taxon>
        <taxon>Magnoliopsida</taxon>
        <taxon>eudicotyledons</taxon>
        <taxon>Gunneridae</taxon>
        <taxon>Pentapetalae</taxon>
        <taxon>rosids</taxon>
        <taxon>malvids</taxon>
        <taxon>Malvales</taxon>
        <taxon>Malvaceae</taxon>
        <taxon>Byttnerioideae</taxon>
        <taxon>Theobroma</taxon>
    </lineage>
</organism>
<reference evidence="1 2" key="1">
    <citation type="journal article" date="2013" name="Genome Biol.">
        <title>The genome sequence of the most widely cultivated cacao type and its use to identify candidate genes regulating pod color.</title>
        <authorList>
            <person name="Motamayor J.C."/>
            <person name="Mockaitis K."/>
            <person name="Schmutz J."/>
            <person name="Haiminen N."/>
            <person name="Iii D.L."/>
            <person name="Cornejo O."/>
            <person name="Findley S.D."/>
            <person name="Zheng P."/>
            <person name="Utro F."/>
            <person name="Royaert S."/>
            <person name="Saski C."/>
            <person name="Jenkins J."/>
            <person name="Podicheti R."/>
            <person name="Zhao M."/>
            <person name="Scheffler B.E."/>
            <person name="Stack J.C."/>
            <person name="Feltus F.A."/>
            <person name="Mustiga G.M."/>
            <person name="Amores F."/>
            <person name="Phillips W."/>
            <person name="Marelli J.P."/>
            <person name="May G.D."/>
            <person name="Shapiro H."/>
            <person name="Ma J."/>
            <person name="Bustamante C.D."/>
            <person name="Schnell R.J."/>
            <person name="Main D."/>
            <person name="Gilbert D."/>
            <person name="Parida L."/>
            <person name="Kuhn D.N."/>
        </authorList>
    </citation>
    <scope>NUCLEOTIDE SEQUENCE [LARGE SCALE GENOMIC DNA]</scope>
    <source>
        <strain evidence="2">cv. Matina 1-6</strain>
    </source>
</reference>
<gene>
    <name evidence="1" type="ORF">TCM_005114</name>
</gene>
<accession>A0A061DSK7</accession>
<name>A0A061DSK7_THECC</name>
<sequence>MFSTFSSKKIMCIFIYCREMNRSMGIFMGLGLQFMNPLTICNNVLFWLLNKYQNTVFSQVKGYLWGIRIVFHGVRDPSLLSIHYPNFSRYQRPTLGRVEPLTVSIQGSKEGLSPTLVNMARPAGLRIQSFHSPQTG</sequence>
<evidence type="ECO:0000313" key="2">
    <source>
        <dbReference type="Proteomes" id="UP000026915"/>
    </source>
</evidence>
<dbReference type="EMBL" id="CM001879">
    <property type="protein sequence ID" value="EOX95665.1"/>
    <property type="molecule type" value="Genomic_DNA"/>
</dbReference>
<dbReference type="AlphaFoldDB" id="A0A061DSK7"/>
<evidence type="ECO:0000313" key="1">
    <source>
        <dbReference type="EMBL" id="EOX95665.1"/>
    </source>
</evidence>
<dbReference type="InParanoid" id="A0A061DSK7"/>
<protein>
    <submittedName>
        <fullName evidence="1">Uncharacterized protein</fullName>
    </submittedName>
</protein>
<keyword evidence="2" id="KW-1185">Reference proteome</keyword>
<dbReference type="Proteomes" id="UP000026915">
    <property type="component" value="Chromosome 1"/>
</dbReference>